<protein>
    <submittedName>
        <fullName evidence="1">Uncharacterized protein</fullName>
    </submittedName>
</protein>
<dbReference type="AlphaFoldDB" id="A0A5E6MK80"/>
<accession>A0A5E6MK80</accession>
<dbReference type="Proteomes" id="UP000334923">
    <property type="component" value="Unassembled WGS sequence"/>
</dbReference>
<organism evidence="1 2">
    <name type="scientific">Methylacidimicrobium tartarophylax</name>
    <dbReference type="NCBI Taxonomy" id="1041768"/>
    <lineage>
        <taxon>Bacteria</taxon>
        <taxon>Pseudomonadati</taxon>
        <taxon>Verrucomicrobiota</taxon>
        <taxon>Methylacidimicrobium</taxon>
    </lineage>
</organism>
<gene>
    <name evidence="1" type="ORF">MAMT_00872</name>
</gene>
<proteinExistence type="predicted"/>
<sequence>MTTLIGTLFRLMEGRAFPFYIRPFRNPLAPWKALLQAFGMELSLPDRSRAIHRWPEEPSRIQVFANEILGSLATRLVDQGRIRDARLRSAVRFLRRHPSKVLLEGLVPEWVQWLRQDYARIIPFAEELLSELGLLGDQLPNWLWAIHGLAVRTEDRVIQEACRRWIFGEPIDWSQAIRANLAVAPREQAMEALESDEELCRRHVENLLRLSKLSKPFLLAFDNADAWGAEPALAASAGDLLQALSEGPPVFVLLGARLPHWNTSVLPHWSEKQRSLLSAPFLLREIEKSEAAELLEARLSRLGRRRSAISPQWLESAYQNRSSLPPRALLLSVAVSWDQQQSADPNPSSIGTRWLFDAKLQWEISRPNLPFGWIVEWALLPLEPPADFAWQREEIRPFTLFCARRRQSEADLFLFPQPQARRTDERAFLSYLEKATDAAKADSRSFQPYGLVFEQEEPRALPSRNWTEQRSPGFSLLLLSAKEMLDLSAAVSLLFSFRHDPGLSSIEEEIHERAKGILASWRARLPIPDPAPPDRHRSESLSLPLIESIRDSIRAKQVLPLTALLQRLPRQVDREQALSAAATLSEVQIRTGPKGEPLFCWQS</sequence>
<name>A0A5E6MK80_9BACT</name>
<dbReference type="EMBL" id="CABFVA020000034">
    <property type="protein sequence ID" value="VVM05913.1"/>
    <property type="molecule type" value="Genomic_DNA"/>
</dbReference>
<evidence type="ECO:0000313" key="2">
    <source>
        <dbReference type="Proteomes" id="UP000334923"/>
    </source>
</evidence>
<keyword evidence="2" id="KW-1185">Reference proteome</keyword>
<evidence type="ECO:0000313" key="1">
    <source>
        <dbReference type="EMBL" id="VVM05913.1"/>
    </source>
</evidence>
<reference evidence="1 2" key="1">
    <citation type="submission" date="2019-09" db="EMBL/GenBank/DDBJ databases">
        <authorList>
            <person name="Cremers G."/>
        </authorList>
    </citation>
    <scope>NUCLEOTIDE SEQUENCE [LARGE SCALE GENOMIC DNA]</scope>
    <source>
        <strain evidence="1">4A</strain>
    </source>
</reference>